<reference evidence="2" key="1">
    <citation type="journal article" date="2019" name="Int. J. Syst. Evol. Microbiol.">
        <title>The Global Catalogue of Microorganisms (GCM) 10K type strain sequencing project: providing services to taxonomists for standard genome sequencing and annotation.</title>
        <authorList>
            <consortium name="The Broad Institute Genomics Platform"/>
            <consortium name="The Broad Institute Genome Sequencing Center for Infectious Disease"/>
            <person name="Wu L."/>
            <person name="Ma J."/>
        </authorList>
    </citation>
    <scope>NUCLEOTIDE SEQUENCE [LARGE SCALE GENOMIC DNA]</scope>
    <source>
        <strain evidence="2">JCM 15572</strain>
    </source>
</reference>
<dbReference type="EMBL" id="BAAAPH010000008">
    <property type="protein sequence ID" value="GAA1571297.1"/>
    <property type="molecule type" value="Genomic_DNA"/>
</dbReference>
<evidence type="ECO:0000313" key="1">
    <source>
        <dbReference type="EMBL" id="GAA1571297.1"/>
    </source>
</evidence>
<dbReference type="Proteomes" id="UP001501705">
    <property type="component" value="Unassembled WGS sequence"/>
</dbReference>
<accession>A0ABP4P0C7</accession>
<comment type="caution">
    <text evidence="1">The sequence shown here is derived from an EMBL/GenBank/DDBJ whole genome shotgun (WGS) entry which is preliminary data.</text>
</comment>
<keyword evidence="2" id="KW-1185">Reference proteome</keyword>
<sequence length="48" mass="5453">MCARRVITELLEESTEARRIVDIESDQLNALPAHREAGPAFLKDLFNL</sequence>
<proteinExistence type="predicted"/>
<gene>
    <name evidence="1" type="ORF">GCM10009804_29620</name>
</gene>
<organism evidence="1 2">
    <name type="scientific">Kribbella hippodromi</name>
    <dbReference type="NCBI Taxonomy" id="434347"/>
    <lineage>
        <taxon>Bacteria</taxon>
        <taxon>Bacillati</taxon>
        <taxon>Actinomycetota</taxon>
        <taxon>Actinomycetes</taxon>
        <taxon>Propionibacteriales</taxon>
        <taxon>Kribbellaceae</taxon>
        <taxon>Kribbella</taxon>
    </lineage>
</organism>
<evidence type="ECO:0000313" key="2">
    <source>
        <dbReference type="Proteomes" id="UP001501705"/>
    </source>
</evidence>
<protein>
    <submittedName>
        <fullName evidence="1">Uncharacterized protein</fullName>
    </submittedName>
</protein>
<name>A0ABP4P0C7_9ACTN</name>